<sequence length="309" mass="35640">MSEAQACEGELADASGLTLKQSNEFLGRQAGGRDLSYTRVDQKSYLRSKRQKYMKYGEATSLLRYFQQQLWENPSFYYAVQLDTEEQITNIFWADARMWIDYDEFGDVVIFDATYKTNKAYRPCVLDVVNIKMIPEEYILKRWTTDARKGNVQEMNNQDIQGDPKMKVTKRYRMLCSNFVRIAARAAEFDEAFNYVAKVSIDLVKKVEELCSKQLKEGPSSFLGAKERVEQIDNMEILNGIGAKGIKMRDHGNKSRKRERSWVDKLYGKKRGPTRFHSAKTKVACNSANMHEQSIDLPQETNPRVIIGA</sequence>
<keyword evidence="2" id="KW-1185">Reference proteome</keyword>
<organism evidence="1 2">
    <name type="scientific">Nyssa sinensis</name>
    <dbReference type="NCBI Taxonomy" id="561372"/>
    <lineage>
        <taxon>Eukaryota</taxon>
        <taxon>Viridiplantae</taxon>
        <taxon>Streptophyta</taxon>
        <taxon>Embryophyta</taxon>
        <taxon>Tracheophyta</taxon>
        <taxon>Spermatophyta</taxon>
        <taxon>Magnoliopsida</taxon>
        <taxon>eudicotyledons</taxon>
        <taxon>Gunneridae</taxon>
        <taxon>Pentapetalae</taxon>
        <taxon>asterids</taxon>
        <taxon>Cornales</taxon>
        <taxon>Nyssaceae</taxon>
        <taxon>Nyssa</taxon>
    </lineage>
</organism>
<dbReference type="Proteomes" id="UP000325577">
    <property type="component" value="Linkage Group LG12"/>
</dbReference>
<dbReference type="AlphaFoldDB" id="A0A5J5BI65"/>
<proteinExistence type="predicted"/>
<accession>A0A5J5BI65</accession>
<evidence type="ECO:0000313" key="1">
    <source>
        <dbReference type="EMBL" id="KAA8542318.1"/>
    </source>
</evidence>
<name>A0A5J5BI65_9ASTE</name>
<evidence type="ECO:0000313" key="2">
    <source>
        <dbReference type="Proteomes" id="UP000325577"/>
    </source>
</evidence>
<protein>
    <submittedName>
        <fullName evidence="1">Uncharacterized protein</fullName>
    </submittedName>
</protein>
<dbReference type="OrthoDB" id="2402896at2759"/>
<reference evidence="1 2" key="1">
    <citation type="submission" date="2019-09" db="EMBL/GenBank/DDBJ databases">
        <title>A chromosome-level genome assembly of the Chinese tupelo Nyssa sinensis.</title>
        <authorList>
            <person name="Yang X."/>
            <person name="Kang M."/>
            <person name="Yang Y."/>
            <person name="Xiong H."/>
            <person name="Wang M."/>
            <person name="Zhang Z."/>
            <person name="Wang Z."/>
            <person name="Wu H."/>
            <person name="Ma T."/>
            <person name="Liu J."/>
            <person name="Xi Z."/>
        </authorList>
    </citation>
    <scope>NUCLEOTIDE SEQUENCE [LARGE SCALE GENOMIC DNA]</scope>
    <source>
        <strain evidence="1">J267</strain>
        <tissue evidence="1">Leaf</tissue>
    </source>
</reference>
<dbReference type="PANTHER" id="PTHR47718:SF2">
    <property type="entry name" value="PROTEIN FAR1-RELATED SEQUENCE 5-LIKE"/>
    <property type="match status" value="1"/>
</dbReference>
<dbReference type="PANTHER" id="PTHR47718">
    <property type="entry name" value="OS01G0519700 PROTEIN"/>
    <property type="match status" value="1"/>
</dbReference>
<gene>
    <name evidence="1" type="ORF">F0562_023546</name>
</gene>
<dbReference type="EMBL" id="CM018035">
    <property type="protein sequence ID" value="KAA8542318.1"/>
    <property type="molecule type" value="Genomic_DNA"/>
</dbReference>